<dbReference type="InterPro" id="IPR004474">
    <property type="entry name" value="LytR_CpsA_psr"/>
</dbReference>
<dbReference type="STRING" id="708126.BW727_100245"/>
<keyword evidence="2" id="KW-0472">Membrane</keyword>
<feature type="domain" description="Cell envelope-related transcriptional attenuator" evidence="3">
    <location>
        <begin position="89"/>
        <end position="239"/>
    </location>
</feature>
<protein>
    <submittedName>
        <fullName evidence="4">Transcriptional regulator LytR</fullName>
    </submittedName>
</protein>
<name>A0A1S6IM63_9LACT</name>
<dbReference type="PANTHER" id="PTHR33392:SF6">
    <property type="entry name" value="POLYISOPRENYL-TEICHOIC ACID--PEPTIDOGLYCAN TEICHOIC ACID TRANSFERASE TAGU"/>
    <property type="match status" value="1"/>
</dbReference>
<dbReference type="EMBL" id="CP019728">
    <property type="protein sequence ID" value="AQS52653.1"/>
    <property type="molecule type" value="Genomic_DNA"/>
</dbReference>
<dbReference type="RefSeq" id="WP_062468064.1">
    <property type="nucleotide sequence ID" value="NZ_BBYN01000005.1"/>
</dbReference>
<dbReference type="KEGG" id="jda:BW727_100245"/>
<dbReference type="NCBIfam" id="TIGR00350">
    <property type="entry name" value="lytR_cpsA_psr"/>
    <property type="match status" value="1"/>
</dbReference>
<evidence type="ECO:0000259" key="3">
    <source>
        <dbReference type="Pfam" id="PF03816"/>
    </source>
</evidence>
<dbReference type="Pfam" id="PF03816">
    <property type="entry name" value="LytR_cpsA_psr"/>
    <property type="match status" value="1"/>
</dbReference>
<keyword evidence="2" id="KW-0812">Transmembrane</keyword>
<proteinExistence type="inferred from homology"/>
<dbReference type="OrthoDB" id="27330at2"/>
<dbReference type="Gene3D" id="3.40.630.190">
    <property type="entry name" value="LCP protein"/>
    <property type="match status" value="1"/>
</dbReference>
<evidence type="ECO:0000313" key="4">
    <source>
        <dbReference type="EMBL" id="AQS52653.1"/>
    </source>
</evidence>
<dbReference type="AlphaFoldDB" id="A0A1S6IM63"/>
<organism evidence="4 5">
    <name type="scientific">Jeotgalibaca dankookensis</name>
    <dbReference type="NCBI Taxonomy" id="708126"/>
    <lineage>
        <taxon>Bacteria</taxon>
        <taxon>Bacillati</taxon>
        <taxon>Bacillota</taxon>
        <taxon>Bacilli</taxon>
        <taxon>Lactobacillales</taxon>
        <taxon>Carnobacteriaceae</taxon>
        <taxon>Jeotgalibaca</taxon>
    </lineage>
</organism>
<keyword evidence="5" id="KW-1185">Reference proteome</keyword>
<keyword evidence="2" id="KW-1133">Transmembrane helix</keyword>
<evidence type="ECO:0000256" key="2">
    <source>
        <dbReference type="SAM" id="Phobius"/>
    </source>
</evidence>
<evidence type="ECO:0000256" key="1">
    <source>
        <dbReference type="ARBA" id="ARBA00006068"/>
    </source>
</evidence>
<accession>A0A1S6IM63</accession>
<evidence type="ECO:0000313" key="5">
    <source>
        <dbReference type="Proteomes" id="UP000188993"/>
    </source>
</evidence>
<feature type="transmembrane region" description="Helical" evidence="2">
    <location>
        <begin position="16"/>
        <end position="33"/>
    </location>
</feature>
<gene>
    <name evidence="4" type="primary">lytR_2</name>
    <name evidence="4" type="ORF">BW727_100245</name>
</gene>
<dbReference type="InterPro" id="IPR050922">
    <property type="entry name" value="LytR/CpsA/Psr_CW_biosynth"/>
</dbReference>
<comment type="similarity">
    <text evidence="1">Belongs to the LytR/CpsA/Psr (LCP) family.</text>
</comment>
<dbReference type="PANTHER" id="PTHR33392">
    <property type="entry name" value="POLYISOPRENYL-TEICHOIC ACID--PEPTIDOGLYCAN TEICHOIC ACID TRANSFERASE TAGU"/>
    <property type="match status" value="1"/>
</dbReference>
<dbReference type="Proteomes" id="UP000188993">
    <property type="component" value="Chromosome"/>
</dbReference>
<reference evidence="4 5" key="1">
    <citation type="journal article" date="2014" name="Int. J. Syst. Evol. Microbiol.">
        <title>Jeotgalibaca dankookensis gen. nov., sp. nov., a member of the family Carnobacteriaceae, isolated from seujeot (Korean traditional food).</title>
        <authorList>
            <person name="Lee D.G."/>
            <person name="Trujillo M.E."/>
            <person name="Kang H."/>
            <person name="Ahn T.Y."/>
        </authorList>
    </citation>
    <scope>NUCLEOTIDE SEQUENCE [LARGE SCALE GENOMIC DNA]</scope>
    <source>
        <strain evidence="4 5">EX-07</strain>
    </source>
</reference>
<sequence>MEENKRNNKKKKRNRRLLFLAMGIFLFVYGWFWKVYYDVNGTGNNIFNHVNINDKRDGQLASISASEPISFALLGVDNGVVDRADEPGRTDAIIVGTVNPKTKKTTLISIPRDSYALMEGYETSWGDPYYDKLTHAYAFGEAEMAIDSIQELLNIPIDYYVEVNMQGLMDVVDAIGGIQITSPLTFDYQGNYFVEGKKQKLDGKEALAFSRMRKTDPEGDFGRQKRQKMVVEAIINKLLSFSTLTRYQSVLKTMQDNVKTNIPFRDMGNIVAGYRNALDNIQQDSLYGEELWLDEVYYLYIDPYDRLEVSNHLREELELDTVELADLNLSDTDYYYLDDPYYYTDDTYEESYYEESYDETLYQEPEVYDEEESDF</sequence>